<dbReference type="Proteomes" id="UP000231469">
    <property type="component" value="Unassembled WGS sequence"/>
</dbReference>
<keyword evidence="1" id="KW-0175">Coiled coil</keyword>
<dbReference type="InterPro" id="IPR011856">
    <property type="entry name" value="tRNA_endonuc-like_dom_sf"/>
</dbReference>
<evidence type="ECO:0000256" key="1">
    <source>
        <dbReference type="SAM" id="Coils"/>
    </source>
</evidence>
<evidence type="ECO:0000259" key="2">
    <source>
        <dbReference type="Pfam" id="PF18899"/>
    </source>
</evidence>
<dbReference type="AlphaFoldDB" id="A0A2M7VK48"/>
<proteinExistence type="predicted"/>
<feature type="domain" description="DUF5655" evidence="2">
    <location>
        <begin position="186"/>
        <end position="288"/>
    </location>
</feature>
<comment type="caution">
    <text evidence="3">The sequence shown here is derived from an EMBL/GenBank/DDBJ whole genome shotgun (WGS) entry which is preliminary data.</text>
</comment>
<organism evidence="3 4">
    <name type="scientific">bacterium (Candidatus Gribaldobacteria) CG_4_10_14_0_2_um_filter_36_18</name>
    <dbReference type="NCBI Taxonomy" id="2014264"/>
    <lineage>
        <taxon>Bacteria</taxon>
        <taxon>Candidatus Gribaldobacteria</taxon>
    </lineage>
</organism>
<sequence length="291" mass="34276">MPIFKIESNKTKQLKSSNFRNEKELQDLFEQNLEDIFGVKFIASEVSTGEKHGGRIDTLGIDENSSPVIIEYKWGEKDNVINQGLFYLDWLVDHRGDFQILTEKKLGKKIKIDWGQPRLILVASSFNKYDKYAINQMAENVELWNYTFYENGILDIEMEASSRVGEKRGRQITDIDYSQYDINFHLNKTNKELQQKFQELREKILELPNTLERAEQKSSISYRTTKCFANFTFRKNSIDLLLRQPKYNDPKNLVRDITSFEYGYRGLVKIDIKSDLNYIINLIKQSYEETL</sequence>
<evidence type="ECO:0000313" key="3">
    <source>
        <dbReference type="EMBL" id="PJA02183.1"/>
    </source>
</evidence>
<dbReference type="Pfam" id="PF18899">
    <property type="entry name" value="DUF5655"/>
    <property type="match status" value="1"/>
</dbReference>
<accession>A0A2M7VK48</accession>
<dbReference type="GO" id="GO:0003676">
    <property type="term" value="F:nucleic acid binding"/>
    <property type="evidence" value="ECO:0007669"/>
    <property type="project" value="InterPro"/>
</dbReference>
<dbReference type="InterPro" id="IPR043714">
    <property type="entry name" value="DUF5655"/>
</dbReference>
<feature type="coiled-coil region" evidence="1">
    <location>
        <begin position="183"/>
        <end position="217"/>
    </location>
</feature>
<dbReference type="EMBL" id="PFPS01000086">
    <property type="protein sequence ID" value="PJA02183.1"/>
    <property type="molecule type" value="Genomic_DNA"/>
</dbReference>
<name>A0A2M7VK48_9BACT</name>
<reference evidence="4" key="1">
    <citation type="submission" date="2017-09" db="EMBL/GenBank/DDBJ databases">
        <title>Depth-based differentiation of microbial function through sediment-hosted aquifers and enrichment of novel symbionts in the deep terrestrial subsurface.</title>
        <authorList>
            <person name="Probst A.J."/>
            <person name="Ladd B."/>
            <person name="Jarett J.K."/>
            <person name="Geller-Mcgrath D.E."/>
            <person name="Sieber C.M.K."/>
            <person name="Emerson J.B."/>
            <person name="Anantharaman K."/>
            <person name="Thomas B.C."/>
            <person name="Malmstrom R."/>
            <person name="Stieglmeier M."/>
            <person name="Klingl A."/>
            <person name="Woyke T."/>
            <person name="Ryan C.M."/>
            <person name="Banfield J.F."/>
        </authorList>
    </citation>
    <scope>NUCLEOTIDE SEQUENCE [LARGE SCALE GENOMIC DNA]</scope>
</reference>
<gene>
    <name evidence="3" type="ORF">COX73_02105</name>
</gene>
<protein>
    <recommendedName>
        <fullName evidence="2">DUF5655 domain-containing protein</fullName>
    </recommendedName>
</protein>
<evidence type="ECO:0000313" key="4">
    <source>
        <dbReference type="Proteomes" id="UP000231469"/>
    </source>
</evidence>
<dbReference type="Gene3D" id="3.40.1350.10">
    <property type="match status" value="1"/>
</dbReference>